<dbReference type="InterPro" id="IPR002104">
    <property type="entry name" value="Integrase_catalytic"/>
</dbReference>
<organism evidence="5 6">
    <name type="scientific">Acinetobacter vivianii</name>
    <dbReference type="NCBI Taxonomy" id="1776742"/>
    <lineage>
        <taxon>Bacteria</taxon>
        <taxon>Pseudomonadati</taxon>
        <taxon>Pseudomonadota</taxon>
        <taxon>Gammaproteobacteria</taxon>
        <taxon>Moraxellales</taxon>
        <taxon>Moraxellaceae</taxon>
        <taxon>Acinetobacter</taxon>
    </lineage>
</organism>
<dbReference type="RefSeq" id="WP_004771408.1">
    <property type="nucleotide sequence ID" value="NZ_KB849357.1"/>
</dbReference>
<dbReference type="GO" id="GO:0006310">
    <property type="term" value="P:DNA recombination"/>
    <property type="evidence" value="ECO:0007669"/>
    <property type="project" value="UniProtKB-KW"/>
</dbReference>
<sequence>MKIQTSDHFTPEALTKFFCSIEENGKLYVQEKRLILFVVLSASHLKHCLDLEWTDIDLEKCVWTLPADKSKYGSSQVIPLTDMMLKIINLQKSEQNDSNFVFPNLLDPSSPMSSKRLTLALKFCGLDGLSILYSFRPLFFSLVSDSDQWSVESVRNTIGHLEFNETLIKNDKNALKDRKAILEWYGEYMKKWANSLNII</sequence>
<protein>
    <recommendedName>
        <fullName evidence="4">Tyr recombinase domain-containing protein</fullName>
    </recommendedName>
</protein>
<dbReference type="HOGENOM" id="CLU_027562_0_3_6"/>
<dbReference type="InterPro" id="IPR013762">
    <property type="entry name" value="Integrase-like_cat_sf"/>
</dbReference>
<dbReference type="Gene3D" id="1.10.443.10">
    <property type="entry name" value="Intergrase catalytic core"/>
    <property type="match status" value="1"/>
</dbReference>
<dbReference type="GO" id="GO:0015074">
    <property type="term" value="P:DNA integration"/>
    <property type="evidence" value="ECO:0007669"/>
    <property type="project" value="UniProtKB-KW"/>
</dbReference>
<dbReference type="GO" id="GO:0003677">
    <property type="term" value="F:DNA binding"/>
    <property type="evidence" value="ECO:0007669"/>
    <property type="project" value="InterPro"/>
</dbReference>
<keyword evidence="2" id="KW-0229">DNA integration</keyword>
<dbReference type="Proteomes" id="UP000013049">
    <property type="component" value="Unassembled WGS sequence"/>
</dbReference>
<dbReference type="Pfam" id="PF00589">
    <property type="entry name" value="Phage_integrase"/>
    <property type="match status" value="1"/>
</dbReference>
<evidence type="ECO:0000313" key="5">
    <source>
        <dbReference type="EMBL" id="ENU92125.1"/>
    </source>
</evidence>
<dbReference type="EMBL" id="APPC01000017">
    <property type="protein sequence ID" value="ENU92125.1"/>
    <property type="molecule type" value="Genomic_DNA"/>
</dbReference>
<dbReference type="InterPro" id="IPR050808">
    <property type="entry name" value="Phage_Integrase"/>
</dbReference>
<dbReference type="PANTHER" id="PTHR30629">
    <property type="entry name" value="PROPHAGE INTEGRASE"/>
    <property type="match status" value="1"/>
</dbReference>
<evidence type="ECO:0000256" key="1">
    <source>
        <dbReference type="ARBA" id="ARBA00008857"/>
    </source>
</evidence>
<dbReference type="SUPFAM" id="SSF56349">
    <property type="entry name" value="DNA breaking-rejoining enzymes"/>
    <property type="match status" value="1"/>
</dbReference>
<dbReference type="PANTHER" id="PTHR30629:SF6">
    <property type="entry name" value="PROPHAGE INTEGRASE INTA-RELATED"/>
    <property type="match status" value="1"/>
</dbReference>
<accession>N8UXK4</accession>
<dbReference type="PATRIC" id="fig|1217712.3.peg.1924"/>
<evidence type="ECO:0000259" key="4">
    <source>
        <dbReference type="Pfam" id="PF00589"/>
    </source>
</evidence>
<evidence type="ECO:0000256" key="2">
    <source>
        <dbReference type="ARBA" id="ARBA00022908"/>
    </source>
</evidence>
<reference evidence="5 6" key="1">
    <citation type="submission" date="2013-02" db="EMBL/GenBank/DDBJ databases">
        <title>The Genome Sequence of Acinetobacter sp. NIPH 758.</title>
        <authorList>
            <consortium name="The Broad Institute Genome Sequencing Platform"/>
            <consortium name="The Broad Institute Genome Sequencing Center for Infectious Disease"/>
            <person name="Cerqueira G."/>
            <person name="Feldgarden M."/>
            <person name="Courvalin P."/>
            <person name="Perichon B."/>
            <person name="Grillot-Courvalin C."/>
            <person name="Clermont D."/>
            <person name="Rocha E."/>
            <person name="Yoon E.-J."/>
            <person name="Nemec A."/>
            <person name="Walker B."/>
            <person name="Young S.K."/>
            <person name="Zeng Q."/>
            <person name="Gargeya S."/>
            <person name="Fitzgerald M."/>
            <person name="Haas B."/>
            <person name="Abouelleil A."/>
            <person name="Alvarado L."/>
            <person name="Arachchi H.M."/>
            <person name="Berlin A.M."/>
            <person name="Chapman S.B."/>
            <person name="Dewar J."/>
            <person name="Goldberg J."/>
            <person name="Griggs A."/>
            <person name="Gujja S."/>
            <person name="Hansen M."/>
            <person name="Howarth C."/>
            <person name="Imamovic A."/>
            <person name="Larimer J."/>
            <person name="McCowan C."/>
            <person name="Murphy C."/>
            <person name="Neiman D."/>
            <person name="Pearson M."/>
            <person name="Priest M."/>
            <person name="Roberts A."/>
            <person name="Saif S."/>
            <person name="Shea T."/>
            <person name="Sisk P."/>
            <person name="Sykes S."/>
            <person name="Wortman J."/>
            <person name="Nusbaum C."/>
            <person name="Birren B."/>
        </authorList>
    </citation>
    <scope>NUCLEOTIDE SEQUENCE [LARGE SCALE GENOMIC DNA]</scope>
    <source>
        <strain evidence="5 6">NIPH 758</strain>
    </source>
</reference>
<evidence type="ECO:0000256" key="3">
    <source>
        <dbReference type="ARBA" id="ARBA00023172"/>
    </source>
</evidence>
<gene>
    <name evidence="5" type="ORF">F971_02012</name>
</gene>
<dbReference type="AlphaFoldDB" id="N8UXK4"/>
<dbReference type="InterPro" id="IPR011010">
    <property type="entry name" value="DNA_brk_join_enz"/>
</dbReference>
<dbReference type="eggNOG" id="COG0582">
    <property type="taxonomic scope" value="Bacteria"/>
</dbReference>
<comment type="caution">
    <text evidence="5">The sequence shown here is derived from an EMBL/GenBank/DDBJ whole genome shotgun (WGS) entry which is preliminary data.</text>
</comment>
<keyword evidence="3" id="KW-0233">DNA recombination</keyword>
<feature type="domain" description="Tyr recombinase" evidence="4">
    <location>
        <begin position="22"/>
        <end position="122"/>
    </location>
</feature>
<proteinExistence type="inferred from homology"/>
<name>N8UXK4_9GAMM</name>
<comment type="similarity">
    <text evidence="1">Belongs to the 'phage' integrase family.</text>
</comment>
<evidence type="ECO:0000313" key="6">
    <source>
        <dbReference type="Proteomes" id="UP000013049"/>
    </source>
</evidence>